<protein>
    <submittedName>
        <fullName evidence="2">Uncharacterized protein</fullName>
    </submittedName>
</protein>
<dbReference type="Proteomes" id="UP000826573">
    <property type="component" value="Unassembled WGS sequence"/>
</dbReference>
<keyword evidence="3" id="KW-1185">Reference proteome</keyword>
<dbReference type="AlphaFoldDB" id="A0A9P8HSM5"/>
<sequence length="137" mass="14770">MEAIRATQCTTHCIDRRCQASGPTPRRRGRADSGQAEQDVENAPMAGQWQPGGTLARHPIGRAEEPDDFCCPRPALPLTNAARFLILILSSISRVVSPASPHAAAVPSFFSCMPQCAAFSLTIQYSYCLFARPHGSA</sequence>
<accession>A0A9P8HSM5</accession>
<proteinExistence type="predicted"/>
<name>A0A9P8HSM5_9HYPO</name>
<gene>
    <name evidence="2" type="ORF">TsFJ059_003958</name>
</gene>
<feature type="region of interest" description="Disordered" evidence="1">
    <location>
        <begin position="19"/>
        <end position="61"/>
    </location>
</feature>
<evidence type="ECO:0000256" key="1">
    <source>
        <dbReference type="SAM" id="MobiDB-lite"/>
    </source>
</evidence>
<evidence type="ECO:0000313" key="3">
    <source>
        <dbReference type="Proteomes" id="UP000826573"/>
    </source>
</evidence>
<evidence type="ECO:0000313" key="2">
    <source>
        <dbReference type="EMBL" id="KAH0529185.1"/>
    </source>
</evidence>
<comment type="caution">
    <text evidence="2">The sequence shown here is derived from an EMBL/GenBank/DDBJ whole genome shotgun (WGS) entry which is preliminary data.</text>
</comment>
<dbReference type="EMBL" id="JAIMJC010000002">
    <property type="protein sequence ID" value="KAH0529185.1"/>
    <property type="molecule type" value="Genomic_DNA"/>
</dbReference>
<reference evidence="2 3" key="1">
    <citation type="submission" date="2021-08" db="EMBL/GenBank/DDBJ databases">
        <title>The highly contiguous genome resource for Trichoderma semiorbis FJ059, a fungal antagonistic to plant pathogens.</title>
        <authorList>
            <person name="Liu T."/>
        </authorList>
    </citation>
    <scope>NUCLEOTIDE SEQUENCE [LARGE SCALE GENOMIC DNA]</scope>
    <source>
        <strain evidence="2 3">FJ059</strain>
    </source>
</reference>
<organism evidence="2 3">
    <name type="scientific">Trichoderma semiorbis</name>
    <dbReference type="NCBI Taxonomy" id="1491008"/>
    <lineage>
        <taxon>Eukaryota</taxon>
        <taxon>Fungi</taxon>
        <taxon>Dikarya</taxon>
        <taxon>Ascomycota</taxon>
        <taxon>Pezizomycotina</taxon>
        <taxon>Sordariomycetes</taxon>
        <taxon>Hypocreomycetidae</taxon>
        <taxon>Hypocreales</taxon>
        <taxon>Hypocreaceae</taxon>
        <taxon>Trichoderma</taxon>
    </lineage>
</organism>